<evidence type="ECO:0000313" key="4">
    <source>
        <dbReference type="Proteomes" id="UP000565441"/>
    </source>
</evidence>
<dbReference type="Proteomes" id="UP000565441">
    <property type="component" value="Unassembled WGS sequence"/>
</dbReference>
<feature type="compositionally biased region" description="Polar residues" evidence="1">
    <location>
        <begin position="123"/>
        <end position="161"/>
    </location>
</feature>
<feature type="signal peptide" evidence="2">
    <location>
        <begin position="1"/>
        <end position="18"/>
    </location>
</feature>
<sequence>MLSLPLTFMAVFAGSAFAQTSLYIPGADPQPLIADILGVDEQGRTTWAVHQGVLTDAAEGGLPGTATLVEGPNDMSFTYVPPGGAFTLGRECSFSGDLAICSATFSGELVTATETIERIAVQIGTTAAPSTPTGKTDESTTAIPSQPASQPSDKPAQTSEKTSSAPSPTNTSNSGYTLAPQQLLSGLLISAATVALFLQF</sequence>
<proteinExistence type="predicted"/>
<organism evidence="3 4">
    <name type="scientific">Tricholomella constricta</name>
    <dbReference type="NCBI Taxonomy" id="117010"/>
    <lineage>
        <taxon>Eukaryota</taxon>
        <taxon>Fungi</taxon>
        <taxon>Dikarya</taxon>
        <taxon>Basidiomycota</taxon>
        <taxon>Agaricomycotina</taxon>
        <taxon>Agaricomycetes</taxon>
        <taxon>Agaricomycetidae</taxon>
        <taxon>Agaricales</taxon>
        <taxon>Tricholomatineae</taxon>
        <taxon>Lyophyllaceae</taxon>
        <taxon>Tricholomella</taxon>
    </lineage>
</organism>
<feature type="compositionally biased region" description="Low complexity" evidence="1">
    <location>
        <begin position="162"/>
        <end position="174"/>
    </location>
</feature>
<name>A0A8H5LTT8_9AGAR</name>
<evidence type="ECO:0000256" key="2">
    <source>
        <dbReference type="SAM" id="SignalP"/>
    </source>
</evidence>
<keyword evidence="4" id="KW-1185">Reference proteome</keyword>
<evidence type="ECO:0000256" key="1">
    <source>
        <dbReference type="SAM" id="MobiDB-lite"/>
    </source>
</evidence>
<comment type="caution">
    <text evidence="3">The sequence shown here is derived from an EMBL/GenBank/DDBJ whole genome shotgun (WGS) entry which is preliminary data.</text>
</comment>
<evidence type="ECO:0000313" key="3">
    <source>
        <dbReference type="EMBL" id="KAF5369171.1"/>
    </source>
</evidence>
<gene>
    <name evidence="3" type="ORF">D9615_009986</name>
</gene>
<dbReference type="EMBL" id="JAACJP010000056">
    <property type="protein sequence ID" value="KAF5369171.1"/>
    <property type="molecule type" value="Genomic_DNA"/>
</dbReference>
<dbReference type="OrthoDB" id="4991875at2759"/>
<dbReference type="PANTHER" id="PTHR40640">
    <property type="entry name" value="ANCHORED GLYCOPROTEIN, PUTATIVE (AFU_ORTHOLOGUE AFUA_8G04860)-RELATED"/>
    <property type="match status" value="1"/>
</dbReference>
<dbReference type="PANTHER" id="PTHR40640:SF1">
    <property type="entry name" value="ANCHORED GLYCOPROTEIN, PUTATIVE (AFU_ORTHOLOGUE AFUA_8G04860)-RELATED"/>
    <property type="match status" value="1"/>
</dbReference>
<reference evidence="3 4" key="1">
    <citation type="journal article" date="2020" name="ISME J.">
        <title>Uncovering the hidden diversity of litter-decomposition mechanisms in mushroom-forming fungi.</title>
        <authorList>
            <person name="Floudas D."/>
            <person name="Bentzer J."/>
            <person name="Ahren D."/>
            <person name="Johansson T."/>
            <person name="Persson P."/>
            <person name="Tunlid A."/>
        </authorList>
    </citation>
    <scope>NUCLEOTIDE SEQUENCE [LARGE SCALE GENOMIC DNA]</scope>
    <source>
        <strain evidence="3 4">CBS 661.87</strain>
    </source>
</reference>
<accession>A0A8H5LTT8</accession>
<keyword evidence="2" id="KW-0732">Signal</keyword>
<protein>
    <submittedName>
        <fullName evidence="3">Uncharacterized protein</fullName>
    </submittedName>
</protein>
<feature type="chain" id="PRO_5034112199" evidence="2">
    <location>
        <begin position="19"/>
        <end position="200"/>
    </location>
</feature>
<dbReference type="AlphaFoldDB" id="A0A8H5LTT8"/>
<feature type="region of interest" description="Disordered" evidence="1">
    <location>
        <begin position="123"/>
        <end position="174"/>
    </location>
</feature>